<dbReference type="InterPro" id="IPR038770">
    <property type="entry name" value="Na+/solute_symporter_sf"/>
</dbReference>
<evidence type="ECO:0000256" key="1">
    <source>
        <dbReference type="ARBA" id="ARBA00004141"/>
    </source>
</evidence>
<feature type="transmembrane region" description="Helical" evidence="7">
    <location>
        <begin position="268"/>
        <end position="285"/>
    </location>
</feature>
<evidence type="ECO:0000256" key="6">
    <source>
        <dbReference type="ARBA" id="ARBA00023136"/>
    </source>
</evidence>
<feature type="transmembrane region" description="Helical" evidence="7">
    <location>
        <begin position="118"/>
        <end position="138"/>
    </location>
</feature>
<evidence type="ECO:0000259" key="8">
    <source>
        <dbReference type="Pfam" id="PF00999"/>
    </source>
</evidence>
<evidence type="ECO:0000313" key="10">
    <source>
        <dbReference type="EMBL" id="KWV51736.1"/>
    </source>
</evidence>
<dbReference type="SUPFAM" id="SSF51735">
    <property type="entry name" value="NAD(P)-binding Rossmann-fold domains"/>
    <property type="match status" value="1"/>
</dbReference>
<keyword evidence="5 7" id="KW-1133">Transmembrane helix</keyword>
<feature type="transmembrane region" description="Helical" evidence="7">
    <location>
        <begin position="325"/>
        <end position="348"/>
    </location>
</feature>
<organism evidence="10 11">
    <name type="scientific">Bradyrhizobium macuxiense</name>
    <dbReference type="NCBI Taxonomy" id="1755647"/>
    <lineage>
        <taxon>Bacteria</taxon>
        <taxon>Pseudomonadati</taxon>
        <taxon>Pseudomonadota</taxon>
        <taxon>Alphaproteobacteria</taxon>
        <taxon>Hyphomicrobiales</taxon>
        <taxon>Nitrobacteraceae</taxon>
        <taxon>Bradyrhizobium</taxon>
    </lineage>
</organism>
<dbReference type="Proteomes" id="UP000057737">
    <property type="component" value="Unassembled WGS sequence"/>
</dbReference>
<dbReference type="InterPro" id="IPR003148">
    <property type="entry name" value="RCK_N"/>
</dbReference>
<dbReference type="InterPro" id="IPR006153">
    <property type="entry name" value="Cation/H_exchanger_TM"/>
</dbReference>
<feature type="domain" description="RCK N-terminal" evidence="9">
    <location>
        <begin position="413"/>
        <end position="534"/>
    </location>
</feature>
<feature type="transmembrane region" description="Helical" evidence="7">
    <location>
        <begin position="6"/>
        <end position="24"/>
    </location>
</feature>
<comment type="similarity">
    <text evidence="2">Belongs to the monovalent cation:proton antiporter 2 (CPA2) transporter (TC 2.A.37) family.</text>
</comment>
<keyword evidence="4 7" id="KW-0812">Transmembrane</keyword>
<evidence type="ECO:0000256" key="5">
    <source>
        <dbReference type="ARBA" id="ARBA00022989"/>
    </source>
</evidence>
<sequence>MHELIRDITLCILFAWGLGLLAHFSRQPLILAYLIAGFFIGPFGMGWVKSQESISVISELGLIFMLFMIGLEIDLKKIVRAGKVILFAGAGQLLGGCLLGILFFAGIGLSIGGGKFDALYLCVACALSSTVIIVKVLYEKRELDTLPGRITLGVLVLQDIFAILFLAVQPSLDNLQISVVLMSIGRVAVLVATALVLSRYVLPRLFHQIARRPELVLLGALAWCFLIGEIAEQLHLSREMGSLVAGVSISTFPYALDVTAKVTTLRDFFITLFFVALGMTIPIPGLSVIGLALVIAAFTVASRLVTTFAPLYLMKQGLRASLLPAINLAQISEFSLVVIQTGIAANHISTETASAASFAFVVLAVLSTFAMGRSDQIVRGLIGPLKRIGLRDLDHGEQGEGGQEGGHGEIRRIVILGFFRAASALLSQIERQNESLLEQISVVDFNPLVFRTLSDRGLHVIYGDISNVDTLVHAGIGKAEIIILSVPDFLLVGADNEKLVRHVRTLNPTAKIVATADLLADVDDLYAAGADYVTVTRISDAGELYAVIEATDAGLLDDKRAEMDAQLGERREVLP</sequence>
<keyword evidence="11" id="KW-1185">Reference proteome</keyword>
<evidence type="ECO:0000256" key="4">
    <source>
        <dbReference type="ARBA" id="ARBA00022692"/>
    </source>
</evidence>
<comment type="caution">
    <text evidence="10">The sequence shown here is derived from an EMBL/GenBank/DDBJ whole genome shotgun (WGS) entry which is preliminary data.</text>
</comment>
<feature type="domain" description="Cation/H+ exchanger transmembrane" evidence="8">
    <location>
        <begin position="17"/>
        <end position="366"/>
    </location>
</feature>
<dbReference type="OrthoDB" id="9781411at2"/>
<dbReference type="PANTHER" id="PTHR42751">
    <property type="entry name" value="SODIUM/HYDROGEN EXCHANGER FAMILY/TRKA DOMAIN PROTEIN"/>
    <property type="match status" value="1"/>
</dbReference>
<proteinExistence type="inferred from homology"/>
<dbReference type="GO" id="GO:0016020">
    <property type="term" value="C:membrane"/>
    <property type="evidence" value="ECO:0007669"/>
    <property type="project" value="UniProtKB-SubCell"/>
</dbReference>
<keyword evidence="6 7" id="KW-0472">Membrane</keyword>
<feature type="transmembrane region" description="Helical" evidence="7">
    <location>
        <begin position="54"/>
        <end position="73"/>
    </location>
</feature>
<evidence type="ECO:0000256" key="3">
    <source>
        <dbReference type="ARBA" id="ARBA00022448"/>
    </source>
</evidence>
<feature type="transmembrane region" description="Helical" evidence="7">
    <location>
        <begin position="150"/>
        <end position="168"/>
    </location>
</feature>
<dbReference type="GO" id="GO:1902600">
    <property type="term" value="P:proton transmembrane transport"/>
    <property type="evidence" value="ECO:0007669"/>
    <property type="project" value="InterPro"/>
</dbReference>
<dbReference type="GO" id="GO:0006813">
    <property type="term" value="P:potassium ion transport"/>
    <property type="evidence" value="ECO:0007669"/>
    <property type="project" value="InterPro"/>
</dbReference>
<gene>
    <name evidence="10" type="ORF">AS156_11605</name>
</gene>
<feature type="transmembrane region" description="Helical" evidence="7">
    <location>
        <begin position="180"/>
        <end position="202"/>
    </location>
</feature>
<evidence type="ECO:0000313" key="11">
    <source>
        <dbReference type="Proteomes" id="UP000057737"/>
    </source>
</evidence>
<accession>A0A109JMP0</accession>
<feature type="transmembrane region" description="Helical" evidence="7">
    <location>
        <begin position="31"/>
        <end position="48"/>
    </location>
</feature>
<keyword evidence="3" id="KW-0813">Transport</keyword>
<protein>
    <submittedName>
        <fullName evidence="10">Uncharacterized protein</fullName>
    </submittedName>
</protein>
<dbReference type="InterPro" id="IPR036291">
    <property type="entry name" value="NAD(P)-bd_dom_sf"/>
</dbReference>
<dbReference type="Pfam" id="PF00999">
    <property type="entry name" value="Na_H_Exchanger"/>
    <property type="match status" value="1"/>
</dbReference>
<reference evidence="10 11" key="1">
    <citation type="submission" date="2015-11" db="EMBL/GenBank/DDBJ databases">
        <title>Draft Genome Sequence of the Strain BR 10303 (Bradyrhizobium sp.) isolated from nodules of Centrolobium paraense.</title>
        <authorList>
            <person name="Zelli J.E."/>
            <person name="Simoes-Araujo J.L."/>
            <person name="Barauna A.C."/>
            <person name="Silva K."/>
        </authorList>
    </citation>
    <scope>NUCLEOTIDE SEQUENCE [LARGE SCALE GENOMIC DNA]</scope>
    <source>
        <strain evidence="10 11">BR 10303</strain>
    </source>
</reference>
<dbReference type="Gene3D" id="1.20.1530.20">
    <property type="match status" value="1"/>
</dbReference>
<name>A0A109JMP0_9BRAD</name>
<evidence type="ECO:0000259" key="9">
    <source>
        <dbReference type="Pfam" id="PF02254"/>
    </source>
</evidence>
<dbReference type="Gene3D" id="3.40.50.720">
    <property type="entry name" value="NAD(P)-binding Rossmann-like Domain"/>
    <property type="match status" value="1"/>
</dbReference>
<evidence type="ECO:0000256" key="7">
    <source>
        <dbReference type="SAM" id="Phobius"/>
    </source>
</evidence>
<evidence type="ECO:0000256" key="2">
    <source>
        <dbReference type="ARBA" id="ARBA00005551"/>
    </source>
</evidence>
<dbReference type="Pfam" id="PF02254">
    <property type="entry name" value="TrkA_N"/>
    <property type="match status" value="1"/>
</dbReference>
<dbReference type="PANTHER" id="PTHR42751:SF3">
    <property type="entry name" value="SODIUM_GLUTAMATE SYMPORTER"/>
    <property type="match status" value="1"/>
</dbReference>
<dbReference type="EMBL" id="LNCU01000088">
    <property type="protein sequence ID" value="KWV51736.1"/>
    <property type="molecule type" value="Genomic_DNA"/>
</dbReference>
<dbReference type="AlphaFoldDB" id="A0A109JMP0"/>
<dbReference type="GO" id="GO:0015297">
    <property type="term" value="F:antiporter activity"/>
    <property type="evidence" value="ECO:0007669"/>
    <property type="project" value="InterPro"/>
</dbReference>
<feature type="transmembrane region" description="Helical" evidence="7">
    <location>
        <begin position="85"/>
        <end position="112"/>
    </location>
</feature>
<feature type="transmembrane region" description="Helical" evidence="7">
    <location>
        <begin position="354"/>
        <end position="372"/>
    </location>
</feature>
<comment type="subcellular location">
    <subcellularLocation>
        <location evidence="1">Membrane</location>
        <topology evidence="1">Multi-pass membrane protein</topology>
    </subcellularLocation>
</comment>
<dbReference type="RefSeq" id="WP_066510303.1">
    <property type="nucleotide sequence ID" value="NZ_LNCU01000088.1"/>
</dbReference>